<dbReference type="RefSeq" id="WP_065028705.1">
    <property type="nucleotide sequence ID" value="NZ_LZKI01000074.1"/>
</dbReference>
<dbReference type="SUPFAM" id="SSF52777">
    <property type="entry name" value="CoA-dependent acyltransferases"/>
    <property type="match status" value="1"/>
</dbReference>
<comment type="caution">
    <text evidence="1">The sequence shown here is derived from an EMBL/GenBank/DDBJ whole genome shotgun (WGS) entry which is preliminary data.</text>
</comment>
<name>A0A1A2YV55_9MYCO</name>
<dbReference type="OrthoDB" id="8183309at2"/>
<reference evidence="1 2" key="1">
    <citation type="submission" date="2016-06" db="EMBL/GenBank/DDBJ databases">
        <authorList>
            <person name="Kjaerup R.B."/>
            <person name="Dalgaard T.S."/>
            <person name="Juul-Madsen H.R."/>
        </authorList>
    </citation>
    <scope>NUCLEOTIDE SEQUENCE [LARGE SCALE GENOMIC DNA]</scope>
    <source>
        <strain evidence="1 2">E1334</strain>
    </source>
</reference>
<dbReference type="EMBL" id="LZKI01000074">
    <property type="protein sequence ID" value="OBI42149.1"/>
    <property type="molecule type" value="Genomic_DNA"/>
</dbReference>
<dbReference type="Proteomes" id="UP000091846">
    <property type="component" value="Unassembled WGS sequence"/>
</dbReference>
<dbReference type="AlphaFoldDB" id="A0A1A2YV55"/>
<proteinExistence type="predicted"/>
<gene>
    <name evidence="1" type="ORF">A5708_22250</name>
</gene>
<sequence>MDNVLDLLDQTFFRLGAAAGVGQNVWVYNRAIDLDGLRRFHRHLQQGRLSRRIERSPLRFGRHRWVAPSDRDGLEIATPRPREEFDAWLAEQASIPLDAEHGPGWHLAVLPFTDGGAGVSFVVTHCLTDGIGGCLALVEAACGYDHPIDVPAAGSRRRWRALREDARQTVHDIPAIRRALSAAVAAARSARRDRHSAGSVAPARSTPPIAEADEIITVPTAAFFLDADEWDARAHALGGTSNTLLAGVAARLAQRVGRVGADGSVALALPVSERTADDTRANAVTMVDITVDPVPATTDLRGIRATTKRALIRHREVPDERRTLLPLVPLLPERLIKRMVSVATGGASNVVVASNIGAAPPAANRPDGTDADYVALLSRYPGLTRAMMDQLGGLMVVHSATVHRQVFISVLAYQPARLTSNDDLRQHVSSALREFSLTATTGWSPFGQPAAAR</sequence>
<evidence type="ECO:0008006" key="3">
    <source>
        <dbReference type="Google" id="ProtNLM"/>
    </source>
</evidence>
<protein>
    <recommendedName>
        <fullName evidence="3">Diacylglycerol O-acyltransferase</fullName>
    </recommendedName>
</protein>
<evidence type="ECO:0000313" key="1">
    <source>
        <dbReference type="EMBL" id="OBI42149.1"/>
    </source>
</evidence>
<accession>A0A1A2YV55</accession>
<evidence type="ECO:0000313" key="2">
    <source>
        <dbReference type="Proteomes" id="UP000091846"/>
    </source>
</evidence>
<organism evidence="1 2">
    <name type="scientific">Mycobacterium colombiense</name>
    <dbReference type="NCBI Taxonomy" id="339268"/>
    <lineage>
        <taxon>Bacteria</taxon>
        <taxon>Bacillati</taxon>
        <taxon>Actinomycetota</taxon>
        <taxon>Actinomycetes</taxon>
        <taxon>Mycobacteriales</taxon>
        <taxon>Mycobacteriaceae</taxon>
        <taxon>Mycobacterium</taxon>
        <taxon>Mycobacterium avium complex (MAC)</taxon>
    </lineage>
</organism>